<feature type="transmembrane region" description="Helical" evidence="8">
    <location>
        <begin position="76"/>
        <end position="94"/>
    </location>
</feature>
<sequence>MSTTSDRTASLSRREILAQWQPDNEQFWNQYGKKIAKQNLIVSTIALTISFCVWTLWSTIAVKLNAIGFHFTDEQLFTLAAMPGLVGATGRLIYTYMPGILGGRNWTFFATALLLIPLWGLAQALQDPTTSYETFFIYVALLGIAGANFSSSMANIGHFFPRSQRGTALGINAGIGNLGVSIIFLMAPIVMGMTIFAPLVGSPQTMQDGTILFLQNTCYVGIIQILITLGLIAKYMDNLPLPKQSPSSMMSIFTNKHTWIMTWIYTCGFGAFIGFSVALSLLVQKEFPEIAFAYGAFLGPFIGAGIRPVGGWLSDKINSGTTITLWSLVGMLIGAIFIMYGITAHNFIIFFCAFLFLFFMTGLETGASFRMIPYIFTNGMQSSLVTGFTAAIGAYGAFFIPKVFGWAYSTYQSVMPAFYIILVFMVITIFLTYWFYARKAAGMKC</sequence>
<feature type="transmembrane region" description="Helical" evidence="8">
    <location>
        <begin position="135"/>
        <end position="157"/>
    </location>
</feature>
<feature type="transmembrane region" description="Helical" evidence="8">
    <location>
        <begin position="212"/>
        <end position="236"/>
    </location>
</feature>
<keyword evidence="11" id="KW-1185">Reference proteome</keyword>
<gene>
    <name evidence="10" type="primary">narK</name>
    <name evidence="10" type="ORF">NCTC12020_01319</name>
</gene>
<protein>
    <submittedName>
        <fullName evidence="10">Nitrite facilitator 1</fullName>
    </submittedName>
</protein>
<evidence type="ECO:0000256" key="4">
    <source>
        <dbReference type="ARBA" id="ARBA00022692"/>
    </source>
</evidence>
<dbReference type="OrthoDB" id="9773404at2"/>
<comment type="similarity">
    <text evidence="2">Belongs to the major facilitator superfamily. Nitrate/nitrite porter (TC 2.A.1.8) family.</text>
</comment>
<evidence type="ECO:0000256" key="5">
    <source>
        <dbReference type="ARBA" id="ARBA00022989"/>
    </source>
</evidence>
<evidence type="ECO:0000256" key="7">
    <source>
        <dbReference type="ARBA" id="ARBA00023136"/>
    </source>
</evidence>
<dbReference type="InterPro" id="IPR036259">
    <property type="entry name" value="MFS_trans_sf"/>
</dbReference>
<evidence type="ECO:0000313" key="11">
    <source>
        <dbReference type="Proteomes" id="UP000255367"/>
    </source>
</evidence>
<feature type="transmembrane region" description="Helical" evidence="8">
    <location>
        <begin position="106"/>
        <end position="123"/>
    </location>
</feature>
<keyword evidence="5 8" id="KW-1133">Transmembrane helix</keyword>
<dbReference type="EMBL" id="UHIO01000001">
    <property type="protein sequence ID" value="SUP43751.1"/>
    <property type="molecule type" value="Genomic_DNA"/>
</dbReference>
<dbReference type="Pfam" id="PF07690">
    <property type="entry name" value="MFS_1"/>
    <property type="match status" value="1"/>
</dbReference>
<dbReference type="AlphaFoldDB" id="A0A380NM44"/>
<dbReference type="Proteomes" id="UP000255367">
    <property type="component" value="Unassembled WGS sequence"/>
</dbReference>
<evidence type="ECO:0000256" key="6">
    <source>
        <dbReference type="ARBA" id="ARBA00023063"/>
    </source>
</evidence>
<reference evidence="10 11" key="1">
    <citation type="submission" date="2018-06" db="EMBL/GenBank/DDBJ databases">
        <authorList>
            <consortium name="Pathogen Informatics"/>
            <person name="Doyle S."/>
        </authorList>
    </citation>
    <scope>NUCLEOTIDE SEQUENCE [LARGE SCALE GENOMIC DNA]</scope>
    <source>
        <strain evidence="10 11">NCTC12020</strain>
    </source>
</reference>
<dbReference type="SUPFAM" id="SSF103473">
    <property type="entry name" value="MFS general substrate transporter"/>
    <property type="match status" value="1"/>
</dbReference>
<evidence type="ECO:0000259" key="9">
    <source>
        <dbReference type="PROSITE" id="PS50850"/>
    </source>
</evidence>
<keyword evidence="7 8" id="KW-0472">Membrane</keyword>
<feature type="transmembrane region" description="Helical" evidence="8">
    <location>
        <begin position="348"/>
        <end position="372"/>
    </location>
</feature>
<evidence type="ECO:0000256" key="2">
    <source>
        <dbReference type="ARBA" id="ARBA00008432"/>
    </source>
</evidence>
<feature type="domain" description="Major facilitator superfamily (MFS) profile" evidence="9">
    <location>
        <begin position="38"/>
        <end position="440"/>
    </location>
</feature>
<evidence type="ECO:0000313" key="10">
    <source>
        <dbReference type="EMBL" id="SUP43751.1"/>
    </source>
</evidence>
<feature type="transmembrane region" description="Helical" evidence="8">
    <location>
        <begin position="291"/>
        <end position="310"/>
    </location>
</feature>
<dbReference type="CDD" id="cd17341">
    <property type="entry name" value="MFS_NRT2_like"/>
    <property type="match status" value="1"/>
</dbReference>
<evidence type="ECO:0000256" key="8">
    <source>
        <dbReference type="SAM" id="Phobius"/>
    </source>
</evidence>
<keyword evidence="4 8" id="KW-0812">Transmembrane</keyword>
<organism evidence="10 11">
    <name type="scientific">Veillonella criceti</name>
    <dbReference type="NCBI Taxonomy" id="103891"/>
    <lineage>
        <taxon>Bacteria</taxon>
        <taxon>Bacillati</taxon>
        <taxon>Bacillota</taxon>
        <taxon>Negativicutes</taxon>
        <taxon>Veillonellales</taxon>
        <taxon>Veillonellaceae</taxon>
        <taxon>Veillonella</taxon>
    </lineage>
</organism>
<dbReference type="RefSeq" id="WP_115310471.1">
    <property type="nucleotide sequence ID" value="NZ_UHIO01000001.1"/>
</dbReference>
<dbReference type="InterPro" id="IPR011701">
    <property type="entry name" value="MFS"/>
</dbReference>
<feature type="transmembrane region" description="Helical" evidence="8">
    <location>
        <begin position="257"/>
        <end position="279"/>
    </location>
</feature>
<dbReference type="Gene3D" id="1.20.1250.20">
    <property type="entry name" value="MFS general substrate transporter like domains"/>
    <property type="match status" value="1"/>
</dbReference>
<feature type="transmembrane region" description="Helical" evidence="8">
    <location>
        <begin position="178"/>
        <end position="200"/>
    </location>
</feature>
<accession>A0A380NM44</accession>
<feature type="transmembrane region" description="Helical" evidence="8">
    <location>
        <begin position="416"/>
        <end position="436"/>
    </location>
</feature>
<comment type="subcellular location">
    <subcellularLocation>
        <location evidence="1">Cell membrane</location>
        <topology evidence="1">Multi-pass membrane protein</topology>
    </subcellularLocation>
</comment>
<name>A0A380NM44_9FIRM</name>
<proteinExistence type="inferred from homology"/>
<dbReference type="GO" id="GO:0005886">
    <property type="term" value="C:plasma membrane"/>
    <property type="evidence" value="ECO:0007669"/>
    <property type="project" value="UniProtKB-SubCell"/>
</dbReference>
<keyword evidence="3" id="KW-0813">Transport</keyword>
<feature type="transmembrane region" description="Helical" evidence="8">
    <location>
        <begin position="322"/>
        <end position="342"/>
    </location>
</feature>
<dbReference type="PROSITE" id="PS50850">
    <property type="entry name" value="MFS"/>
    <property type="match status" value="1"/>
</dbReference>
<dbReference type="InterPro" id="IPR020846">
    <property type="entry name" value="MFS_dom"/>
</dbReference>
<keyword evidence="6" id="KW-0534">Nitrate assimilation</keyword>
<dbReference type="PANTHER" id="PTHR23515">
    <property type="entry name" value="HIGH-AFFINITY NITRATE TRANSPORTER 2.3"/>
    <property type="match status" value="1"/>
</dbReference>
<evidence type="ECO:0000256" key="1">
    <source>
        <dbReference type="ARBA" id="ARBA00004651"/>
    </source>
</evidence>
<dbReference type="InterPro" id="IPR044772">
    <property type="entry name" value="NO3_transporter"/>
</dbReference>
<feature type="transmembrane region" description="Helical" evidence="8">
    <location>
        <begin position="384"/>
        <end position="404"/>
    </location>
</feature>
<evidence type="ECO:0000256" key="3">
    <source>
        <dbReference type="ARBA" id="ARBA00022448"/>
    </source>
</evidence>
<dbReference type="GO" id="GO:0042128">
    <property type="term" value="P:nitrate assimilation"/>
    <property type="evidence" value="ECO:0007669"/>
    <property type="project" value="UniProtKB-KW"/>
</dbReference>
<dbReference type="GO" id="GO:0015112">
    <property type="term" value="F:nitrate transmembrane transporter activity"/>
    <property type="evidence" value="ECO:0007669"/>
    <property type="project" value="InterPro"/>
</dbReference>
<feature type="transmembrane region" description="Helical" evidence="8">
    <location>
        <begin position="40"/>
        <end position="64"/>
    </location>
</feature>